<keyword evidence="11" id="KW-1185">Reference proteome</keyword>
<dbReference type="EMBL" id="BNCP01000047">
    <property type="protein sequence ID" value="GIL88947.1"/>
    <property type="molecule type" value="Genomic_DNA"/>
</dbReference>
<reference evidence="10" key="1">
    <citation type="journal article" date="2021" name="Proc. Natl. Acad. Sci. U.S.A.">
        <title>Three genomes in the algal genus Volvox reveal the fate of a haploid sex-determining region after a transition to homothallism.</title>
        <authorList>
            <person name="Yamamoto K."/>
            <person name="Hamaji T."/>
            <person name="Kawai-Toyooka H."/>
            <person name="Matsuzaki R."/>
            <person name="Takahashi F."/>
            <person name="Nishimura Y."/>
            <person name="Kawachi M."/>
            <person name="Noguchi H."/>
            <person name="Minakuchi Y."/>
            <person name="Umen J.G."/>
            <person name="Toyoda A."/>
            <person name="Nozaki H."/>
        </authorList>
    </citation>
    <scope>NUCLEOTIDE SEQUENCE</scope>
    <source>
        <strain evidence="10">NIES-3786</strain>
    </source>
</reference>
<feature type="region of interest" description="Disordered" evidence="8">
    <location>
        <begin position="375"/>
        <end position="608"/>
    </location>
</feature>
<dbReference type="PANTHER" id="PTHR24006:SF758">
    <property type="entry name" value="UBIQUITIN CARBOXYL-TERMINAL HYDROLASE 36"/>
    <property type="match status" value="1"/>
</dbReference>
<dbReference type="Gene3D" id="3.90.70.10">
    <property type="entry name" value="Cysteine proteinases"/>
    <property type="match status" value="1"/>
</dbReference>
<gene>
    <name evidence="10" type="ORF">Vretifemale_16861</name>
</gene>
<feature type="compositionally biased region" description="Polar residues" evidence="8">
    <location>
        <begin position="506"/>
        <end position="524"/>
    </location>
</feature>
<feature type="region of interest" description="Disordered" evidence="8">
    <location>
        <begin position="624"/>
        <end position="677"/>
    </location>
</feature>
<dbReference type="GO" id="GO:0016579">
    <property type="term" value="P:protein deubiquitination"/>
    <property type="evidence" value="ECO:0007669"/>
    <property type="project" value="InterPro"/>
</dbReference>
<evidence type="ECO:0000313" key="10">
    <source>
        <dbReference type="EMBL" id="GIL88947.1"/>
    </source>
</evidence>
<feature type="non-terminal residue" evidence="10">
    <location>
        <position position="702"/>
    </location>
</feature>
<accession>A0A8J4CSD8</accession>
<dbReference type="SUPFAM" id="SSF54001">
    <property type="entry name" value="Cysteine proteinases"/>
    <property type="match status" value="1"/>
</dbReference>
<feature type="compositionally biased region" description="Low complexity" evidence="8">
    <location>
        <begin position="425"/>
        <end position="438"/>
    </location>
</feature>
<evidence type="ECO:0000256" key="7">
    <source>
        <dbReference type="ARBA" id="ARBA00022807"/>
    </source>
</evidence>
<keyword evidence="7" id="KW-0788">Thiol protease</keyword>
<evidence type="ECO:0000259" key="9">
    <source>
        <dbReference type="PROSITE" id="PS50235"/>
    </source>
</evidence>
<dbReference type="GO" id="GO:0006508">
    <property type="term" value="P:proteolysis"/>
    <property type="evidence" value="ECO:0007669"/>
    <property type="project" value="UniProtKB-KW"/>
</dbReference>
<protein>
    <recommendedName>
        <fullName evidence="3">ubiquitinyl hydrolase 1</fullName>
        <ecNumber evidence="3">3.4.19.12</ecNumber>
    </recommendedName>
</protein>
<sequence length="702" mass="76668">LLYISILLTPYCISSLSTASMSLSRRDLVRPVGATHLNFYGYAEPMFLCLSHLPEVAGGCLKSDHCTGCEGISCNSRRSVQIGGPPFKCMMCTMKGQMMRHLAFCDREVEEHLQGIPNSFTTDSVYLAATGKDHRVFMEEVLKGAAEDEKAVAPKGSVTLMDKLFNGVWHSRTTCCGCSHVWNEAVPFKVLSLDMEKATSLQEAFSENFGQCELTGAKDRCEHCQGCLVEECTITTAPDALIIKLERMEARDKDLRHVDFDFDLDLAPYMAPDVDAPGGTRYQLTGVIEQRHEYLSTSYYTACVRGPKGGWRAMNNTLLHEVAVEEVRRRQPYILFYSRGGAKLPSQPDVPGVPMAPPASKEATTPLTALEAQMPMTPPRPCVEPSMPVTLPPRAPRRVQRRMQLSPTKTRLAPSPQQPTGVEMAAPLTTTTQQSTLATPPPPLQQQQQQHPPSAVEVPPPQQPIDVELSLPQPQEVTESPIPTPPRLRVPRRAELQLQLFPPKATPTQQPTVAKGSQQTTTLQPAMATLPRGPNPQKRSREEEEEERAGDGKRQRQDPPAVAPPTPPTQRSRRCTKLAESGAGSRKRKADELDDGSSDASAADTSMGLFRRLAKFARTMARRLTGSSRDDSGSDSGSASTACNSAPSTTSTAAIESNTTTQPPLPPPARENLRPMKEIIADIRRIRAECSGGSGRAVSSMP</sequence>
<dbReference type="PROSITE" id="PS50235">
    <property type="entry name" value="USP_3"/>
    <property type="match status" value="1"/>
</dbReference>
<dbReference type="InterPro" id="IPR028889">
    <property type="entry name" value="USP"/>
</dbReference>
<evidence type="ECO:0000256" key="2">
    <source>
        <dbReference type="ARBA" id="ARBA00009085"/>
    </source>
</evidence>
<feature type="compositionally biased region" description="Polar residues" evidence="8">
    <location>
        <begin position="641"/>
        <end position="662"/>
    </location>
</feature>
<evidence type="ECO:0000256" key="1">
    <source>
        <dbReference type="ARBA" id="ARBA00000707"/>
    </source>
</evidence>
<comment type="catalytic activity">
    <reaction evidence="1">
        <text>Thiol-dependent hydrolysis of ester, thioester, amide, peptide and isopeptide bonds formed by the C-terminal Gly of ubiquitin (a 76-residue protein attached to proteins as an intracellular targeting signal).</text>
        <dbReference type="EC" id="3.4.19.12"/>
    </reaction>
</comment>
<dbReference type="Pfam" id="PF00443">
    <property type="entry name" value="UCH"/>
    <property type="match status" value="1"/>
</dbReference>
<dbReference type="EC" id="3.4.19.12" evidence="3"/>
<proteinExistence type="inferred from homology"/>
<comment type="similarity">
    <text evidence="2">Belongs to the peptidase C19 family.</text>
</comment>
<dbReference type="AlphaFoldDB" id="A0A8J4CSD8"/>
<dbReference type="OrthoDB" id="2020758at2759"/>
<name>A0A8J4CSD8_9CHLO</name>
<evidence type="ECO:0000256" key="5">
    <source>
        <dbReference type="ARBA" id="ARBA00022786"/>
    </source>
</evidence>
<dbReference type="GO" id="GO:0004843">
    <property type="term" value="F:cysteine-type deubiquitinase activity"/>
    <property type="evidence" value="ECO:0007669"/>
    <property type="project" value="UniProtKB-EC"/>
</dbReference>
<evidence type="ECO:0000313" key="11">
    <source>
        <dbReference type="Proteomes" id="UP000747110"/>
    </source>
</evidence>
<evidence type="ECO:0000256" key="6">
    <source>
        <dbReference type="ARBA" id="ARBA00022801"/>
    </source>
</evidence>
<dbReference type="InterPro" id="IPR038765">
    <property type="entry name" value="Papain-like_cys_pep_sf"/>
</dbReference>
<comment type="caution">
    <text evidence="10">The sequence shown here is derived from an EMBL/GenBank/DDBJ whole genome shotgun (WGS) entry which is preliminary data.</text>
</comment>
<dbReference type="Proteomes" id="UP000747110">
    <property type="component" value="Unassembled WGS sequence"/>
</dbReference>
<keyword evidence="6" id="KW-0378">Hydrolase</keyword>
<evidence type="ECO:0000256" key="4">
    <source>
        <dbReference type="ARBA" id="ARBA00022670"/>
    </source>
</evidence>
<evidence type="ECO:0000256" key="8">
    <source>
        <dbReference type="SAM" id="MobiDB-lite"/>
    </source>
</evidence>
<dbReference type="GO" id="GO:0005829">
    <property type="term" value="C:cytosol"/>
    <property type="evidence" value="ECO:0007669"/>
    <property type="project" value="TreeGrafter"/>
</dbReference>
<keyword evidence="5" id="KW-0833">Ubl conjugation pathway</keyword>
<dbReference type="GO" id="GO:0005634">
    <property type="term" value="C:nucleus"/>
    <property type="evidence" value="ECO:0007669"/>
    <property type="project" value="TreeGrafter"/>
</dbReference>
<evidence type="ECO:0000256" key="3">
    <source>
        <dbReference type="ARBA" id="ARBA00012759"/>
    </source>
</evidence>
<feature type="domain" description="USP" evidence="9">
    <location>
        <begin position="32"/>
        <end position="340"/>
    </location>
</feature>
<keyword evidence="4" id="KW-0645">Protease</keyword>
<dbReference type="InterPro" id="IPR050164">
    <property type="entry name" value="Peptidase_C19"/>
</dbReference>
<dbReference type="PANTHER" id="PTHR24006">
    <property type="entry name" value="UBIQUITIN CARBOXYL-TERMINAL HYDROLASE"/>
    <property type="match status" value="1"/>
</dbReference>
<dbReference type="InterPro" id="IPR001394">
    <property type="entry name" value="Peptidase_C19_UCH"/>
</dbReference>
<organism evidence="10 11">
    <name type="scientific">Volvox reticuliferus</name>
    <dbReference type="NCBI Taxonomy" id="1737510"/>
    <lineage>
        <taxon>Eukaryota</taxon>
        <taxon>Viridiplantae</taxon>
        <taxon>Chlorophyta</taxon>
        <taxon>core chlorophytes</taxon>
        <taxon>Chlorophyceae</taxon>
        <taxon>CS clade</taxon>
        <taxon>Chlamydomonadales</taxon>
        <taxon>Volvocaceae</taxon>
        <taxon>Volvox</taxon>
    </lineage>
</organism>